<dbReference type="InterPro" id="IPR025322">
    <property type="entry name" value="PADRE_dom"/>
</dbReference>
<dbReference type="PANTHER" id="PTHR33052">
    <property type="entry name" value="DUF4228 DOMAIN PROTEIN-RELATED"/>
    <property type="match status" value="1"/>
</dbReference>
<feature type="compositionally biased region" description="Basic residues" evidence="1">
    <location>
        <begin position="116"/>
        <end position="127"/>
    </location>
</feature>
<protein>
    <submittedName>
        <fullName evidence="2">Uncharacterized protein</fullName>
    </submittedName>
</protein>
<reference evidence="2" key="2">
    <citation type="submission" date="2021-03" db="UniProtKB">
        <authorList>
            <consortium name="EnsemblPlants"/>
        </authorList>
    </citation>
    <scope>IDENTIFICATION</scope>
</reference>
<dbReference type="EMBL" id="UZAU01000401">
    <property type="status" value="NOT_ANNOTATED_CDS"/>
    <property type="molecule type" value="Genomic_DNA"/>
</dbReference>
<accession>A0A803PF72</accession>
<reference evidence="2" key="1">
    <citation type="submission" date="2018-11" db="EMBL/GenBank/DDBJ databases">
        <authorList>
            <person name="Grassa J C."/>
        </authorList>
    </citation>
    <scope>NUCLEOTIDE SEQUENCE [LARGE SCALE GENOMIC DNA]</scope>
</reference>
<evidence type="ECO:0000313" key="2">
    <source>
        <dbReference type="EnsemblPlants" id="cds.evm.model.04.1965"/>
    </source>
</evidence>
<dbReference type="Pfam" id="PF14009">
    <property type="entry name" value="PADRE"/>
    <property type="match status" value="1"/>
</dbReference>
<dbReference type="Proteomes" id="UP000596661">
    <property type="component" value="Chromosome 4"/>
</dbReference>
<evidence type="ECO:0000313" key="3">
    <source>
        <dbReference type="Proteomes" id="UP000596661"/>
    </source>
</evidence>
<dbReference type="EnsemblPlants" id="evm.model.04.1965">
    <property type="protein sequence ID" value="cds.evm.model.04.1965"/>
    <property type="gene ID" value="evm.TU.04.1965"/>
</dbReference>
<sequence length="127" mass="13847">MSASDRIRRLSTTAATAKVINAVDGRLHEFPTPIQAKQITSKNPNFFLCSAETMSVGACLTRAAEEEELQSGQIYFLLPESRAQKPLSLPDLCSLAITASSALCKSQPATVDRISSRKKSNSSRKFR</sequence>
<evidence type="ECO:0000256" key="1">
    <source>
        <dbReference type="SAM" id="MobiDB-lite"/>
    </source>
</evidence>
<name>A0A803PF72_CANSA</name>
<dbReference type="AlphaFoldDB" id="A0A803PF72"/>
<organism evidence="2 3">
    <name type="scientific">Cannabis sativa</name>
    <name type="common">Hemp</name>
    <name type="synonym">Marijuana</name>
    <dbReference type="NCBI Taxonomy" id="3483"/>
    <lineage>
        <taxon>Eukaryota</taxon>
        <taxon>Viridiplantae</taxon>
        <taxon>Streptophyta</taxon>
        <taxon>Embryophyta</taxon>
        <taxon>Tracheophyta</taxon>
        <taxon>Spermatophyta</taxon>
        <taxon>Magnoliopsida</taxon>
        <taxon>eudicotyledons</taxon>
        <taxon>Gunneridae</taxon>
        <taxon>Pentapetalae</taxon>
        <taxon>rosids</taxon>
        <taxon>fabids</taxon>
        <taxon>Rosales</taxon>
        <taxon>Cannabaceae</taxon>
        <taxon>Cannabis</taxon>
    </lineage>
</organism>
<dbReference type="OMA" id="MGQIYFL"/>
<keyword evidence="3" id="KW-1185">Reference proteome</keyword>
<dbReference type="Gramene" id="evm.model.04.1965">
    <property type="protein sequence ID" value="cds.evm.model.04.1965"/>
    <property type="gene ID" value="evm.TU.04.1965"/>
</dbReference>
<feature type="region of interest" description="Disordered" evidence="1">
    <location>
        <begin position="108"/>
        <end position="127"/>
    </location>
</feature>
<proteinExistence type="predicted"/>